<evidence type="ECO:0000313" key="3">
    <source>
        <dbReference type="Proteomes" id="UP000799444"/>
    </source>
</evidence>
<proteinExistence type="predicted"/>
<organism evidence="2 3">
    <name type="scientific">Polyplosphaeria fusca</name>
    <dbReference type="NCBI Taxonomy" id="682080"/>
    <lineage>
        <taxon>Eukaryota</taxon>
        <taxon>Fungi</taxon>
        <taxon>Dikarya</taxon>
        <taxon>Ascomycota</taxon>
        <taxon>Pezizomycotina</taxon>
        <taxon>Dothideomycetes</taxon>
        <taxon>Pleosporomycetidae</taxon>
        <taxon>Pleosporales</taxon>
        <taxon>Tetraplosphaeriaceae</taxon>
        <taxon>Polyplosphaeria</taxon>
    </lineage>
</organism>
<sequence length="231" mass="25478">MQSDKCRRASRTRRLFSMPECLPDVGMASRMALTGAREHCRSPGLPHCLAQPFIPPPHHPCHARPQPACVALSFRHATEPPPASPKRLRLATARLKAVPSAARLPPLSSSGRSTRPEKETTARLLPFRAALMSRPALSLSAWTDPRLHLHPTHRRTLSREQLDLSMRANCAPYETALQLPVCQLLPVSATYSLVFGRTSLALPYGNSSWNYVIIYTTSTVPDESCLAARSC</sequence>
<feature type="region of interest" description="Disordered" evidence="1">
    <location>
        <begin position="101"/>
        <end position="120"/>
    </location>
</feature>
<comment type="caution">
    <text evidence="2">The sequence shown here is derived from an EMBL/GenBank/DDBJ whole genome shotgun (WGS) entry which is preliminary data.</text>
</comment>
<dbReference type="Proteomes" id="UP000799444">
    <property type="component" value="Unassembled WGS sequence"/>
</dbReference>
<accession>A0A9P4QI78</accession>
<gene>
    <name evidence="2" type="ORF">EJ04DRAFT_128721</name>
</gene>
<keyword evidence="3" id="KW-1185">Reference proteome</keyword>
<protein>
    <submittedName>
        <fullName evidence="2">Uncharacterized protein</fullName>
    </submittedName>
</protein>
<feature type="compositionally biased region" description="Low complexity" evidence="1">
    <location>
        <begin position="101"/>
        <end position="110"/>
    </location>
</feature>
<reference evidence="2" key="1">
    <citation type="journal article" date="2020" name="Stud. Mycol.">
        <title>101 Dothideomycetes genomes: a test case for predicting lifestyles and emergence of pathogens.</title>
        <authorList>
            <person name="Haridas S."/>
            <person name="Albert R."/>
            <person name="Binder M."/>
            <person name="Bloem J."/>
            <person name="Labutti K."/>
            <person name="Salamov A."/>
            <person name="Andreopoulos B."/>
            <person name="Baker S."/>
            <person name="Barry K."/>
            <person name="Bills G."/>
            <person name="Bluhm B."/>
            <person name="Cannon C."/>
            <person name="Castanera R."/>
            <person name="Culley D."/>
            <person name="Daum C."/>
            <person name="Ezra D."/>
            <person name="Gonzalez J."/>
            <person name="Henrissat B."/>
            <person name="Kuo A."/>
            <person name="Liang C."/>
            <person name="Lipzen A."/>
            <person name="Lutzoni F."/>
            <person name="Magnuson J."/>
            <person name="Mondo S."/>
            <person name="Nolan M."/>
            <person name="Ohm R."/>
            <person name="Pangilinan J."/>
            <person name="Park H.-J."/>
            <person name="Ramirez L."/>
            <person name="Alfaro M."/>
            <person name="Sun H."/>
            <person name="Tritt A."/>
            <person name="Yoshinaga Y."/>
            <person name="Zwiers L.-H."/>
            <person name="Turgeon B."/>
            <person name="Goodwin S."/>
            <person name="Spatafora J."/>
            <person name="Crous P."/>
            <person name="Grigoriev I."/>
        </authorList>
    </citation>
    <scope>NUCLEOTIDE SEQUENCE</scope>
    <source>
        <strain evidence="2">CBS 125425</strain>
    </source>
</reference>
<dbReference type="AlphaFoldDB" id="A0A9P4QI78"/>
<evidence type="ECO:0000313" key="2">
    <source>
        <dbReference type="EMBL" id="KAF2727788.1"/>
    </source>
</evidence>
<evidence type="ECO:0000256" key="1">
    <source>
        <dbReference type="SAM" id="MobiDB-lite"/>
    </source>
</evidence>
<dbReference type="EMBL" id="ML996312">
    <property type="protein sequence ID" value="KAF2727788.1"/>
    <property type="molecule type" value="Genomic_DNA"/>
</dbReference>
<name>A0A9P4QI78_9PLEO</name>